<dbReference type="STRING" id="445710.ATSB10_28010"/>
<dbReference type="Proteomes" id="UP000077255">
    <property type="component" value="Chromosome"/>
</dbReference>
<feature type="transmembrane region" description="Helical" evidence="1">
    <location>
        <begin position="723"/>
        <end position="742"/>
    </location>
</feature>
<name>A0A161JD98_9GAMM</name>
<proteinExistence type="predicted"/>
<feature type="transmembrane region" description="Helical" evidence="1">
    <location>
        <begin position="629"/>
        <end position="648"/>
    </location>
</feature>
<evidence type="ECO:0000256" key="1">
    <source>
        <dbReference type="SAM" id="Phobius"/>
    </source>
</evidence>
<sequence>MTTTRKLWLGLAVLLLASFSVLLWVGKEVHQQAPPLPDAVVTTQGATLYTRADIELGREVWQSIGGQQLGSIWGHGALVAPDWSADWLHREADAMLELLARDEGAPSFAALDAERQAALKARVQAEERRNTWNADSRTITVSPLRAQAMEVVARHYDSLFSNDPATHALRVTYAMREDTIPEMEHRRAVTAFFWWTSWAAAAERPGHSVSYTQNWPYDPLVGNRPSGTALIWSVFSVLFLILGIGLIGWYHAVQSHKESPAVPPEHDPLAAFKPTPSMKATAKYFWTVMGLFLVQILLGATTAHFQVEGQQAYGFALANVLPYSITRTWHTELAVLWIATAWLATGLYMAPVIGGREPKFQRLGVNFLWVCLLVIVVGSFAGQWFAVMDKMGLKYNFWFGHQGWEYTDLGRFWQIFLFIGLMLWLFLVGRALMPAIRRRDETSHIVGLLFLSTIAIGLLYGAGLMWGEHTHIAMVEYWRWWVVHLWVEGFFEVFATAVIGYLFVRLGLLRVHSATVNMLFATIVFMAGGVLGTLHHLYFTGTTTAVIALGASFSALEVVPLALIGLEAYDNWRKQHAAPWMARYRWPIMFFVAVSFWNLVGAGLFGFLVNTPIALYYMQGLNLTPLHGHTALMGVYGMLGIGLMLFCLRGIKPEAEWREGWLKGAFWTLNIGLSLMALLTLLPLGVLQLNAALDHGYWFARSEHFMNQPLVHLLVWMRVPGDSLFAVGALLTSVFVASLWLAPRRSPKGAVLPQAARESA</sequence>
<dbReference type="PATRIC" id="fig|445710.3.peg.2796"/>
<dbReference type="KEGG" id="dtx:ATSB10_28010"/>
<dbReference type="AlphaFoldDB" id="A0A161JD98"/>
<accession>A0A161JD98</accession>
<feature type="transmembrane region" description="Helical" evidence="1">
    <location>
        <begin position="334"/>
        <end position="353"/>
    </location>
</feature>
<evidence type="ECO:0000313" key="3">
    <source>
        <dbReference type="EMBL" id="AND70255.1"/>
    </source>
</evidence>
<dbReference type="Pfam" id="PF00115">
    <property type="entry name" value="COX1"/>
    <property type="match status" value="1"/>
</dbReference>
<dbReference type="GO" id="GO:0004129">
    <property type="term" value="F:cytochrome-c oxidase activity"/>
    <property type="evidence" value="ECO:0007669"/>
    <property type="project" value="InterPro"/>
</dbReference>
<evidence type="ECO:0000259" key="2">
    <source>
        <dbReference type="Pfam" id="PF22085"/>
    </source>
</evidence>
<protein>
    <submittedName>
        <fullName evidence="3">Nitric oxide reductase</fullName>
    </submittedName>
</protein>
<dbReference type="Pfam" id="PF22085">
    <property type="entry name" value="NorB_cytochrome_c-like"/>
    <property type="match status" value="1"/>
</dbReference>
<feature type="transmembrane region" description="Helical" evidence="1">
    <location>
        <begin position="284"/>
        <end position="305"/>
    </location>
</feature>
<feature type="transmembrane region" description="Helical" evidence="1">
    <location>
        <begin position="445"/>
        <end position="466"/>
    </location>
</feature>
<dbReference type="Gene3D" id="1.20.210.10">
    <property type="entry name" value="Cytochrome c oxidase-like, subunit I domain"/>
    <property type="match status" value="1"/>
</dbReference>
<dbReference type="OrthoDB" id="9767153at2"/>
<keyword evidence="4" id="KW-1185">Reference proteome</keyword>
<dbReference type="InterPro" id="IPR054309">
    <property type="entry name" value="NorB_cytochrome_c-like"/>
</dbReference>
<dbReference type="EMBL" id="CP014841">
    <property type="protein sequence ID" value="AND70255.1"/>
    <property type="molecule type" value="Genomic_DNA"/>
</dbReference>
<dbReference type="GO" id="GO:0009060">
    <property type="term" value="P:aerobic respiration"/>
    <property type="evidence" value="ECO:0007669"/>
    <property type="project" value="InterPro"/>
</dbReference>
<feature type="transmembrane region" description="Helical" evidence="1">
    <location>
        <begin position="545"/>
        <end position="566"/>
    </location>
</feature>
<organism evidence="3 4">
    <name type="scientific">Dyella thiooxydans</name>
    <dbReference type="NCBI Taxonomy" id="445710"/>
    <lineage>
        <taxon>Bacteria</taxon>
        <taxon>Pseudomonadati</taxon>
        <taxon>Pseudomonadota</taxon>
        <taxon>Gammaproteobacteria</taxon>
        <taxon>Lysobacterales</taxon>
        <taxon>Rhodanobacteraceae</taxon>
        <taxon>Dyella</taxon>
    </lineage>
</organism>
<dbReference type="RefSeq" id="WP_063673315.1">
    <property type="nucleotide sequence ID" value="NZ_CP014841.1"/>
</dbReference>
<dbReference type="InterPro" id="IPR000883">
    <property type="entry name" value="Cyt_C_Oxase_1"/>
</dbReference>
<dbReference type="PANTHER" id="PTHR10422:SF38">
    <property type="entry name" value="CYTOCHROME B SUBUNIT OF NITRIC OXIDE REDUCTASE"/>
    <property type="match status" value="1"/>
</dbReference>
<feature type="transmembrane region" description="Helical" evidence="1">
    <location>
        <begin position="365"/>
        <end position="386"/>
    </location>
</feature>
<feature type="transmembrane region" description="Helical" evidence="1">
    <location>
        <begin position="516"/>
        <end position="539"/>
    </location>
</feature>
<keyword evidence="1" id="KW-0812">Transmembrane</keyword>
<dbReference type="PANTHER" id="PTHR10422">
    <property type="entry name" value="CYTOCHROME C OXIDASE SUBUNIT 1"/>
    <property type="match status" value="1"/>
</dbReference>
<dbReference type="InterPro" id="IPR036927">
    <property type="entry name" value="Cyt_c_oxase-like_su1_sf"/>
</dbReference>
<dbReference type="GO" id="GO:0016020">
    <property type="term" value="C:membrane"/>
    <property type="evidence" value="ECO:0007669"/>
    <property type="project" value="InterPro"/>
</dbReference>
<reference evidence="3 4" key="1">
    <citation type="submission" date="2016-02" db="EMBL/GenBank/DDBJ databases">
        <title>Complete genome sequencing and analysis of ATSB10, Dyella thiooxydans isolated from rhizosphere soil of sunflower (Helianthus annuus L.).</title>
        <authorList>
            <person name="Lee Y."/>
            <person name="Hwangbo K."/>
            <person name="Chung H."/>
            <person name="Yoo J."/>
            <person name="Kim K.Y."/>
            <person name="Sa T.M."/>
            <person name="Um Y."/>
            <person name="Madhaiyan M."/>
        </authorList>
    </citation>
    <scope>NUCLEOTIDE SEQUENCE [LARGE SCALE GENOMIC DNA]</scope>
    <source>
        <strain evidence="3 4">ATSB10</strain>
    </source>
</reference>
<feature type="transmembrane region" description="Helical" evidence="1">
    <location>
        <begin position="660"/>
        <end position="682"/>
    </location>
</feature>
<feature type="transmembrane region" description="Helical" evidence="1">
    <location>
        <begin position="229"/>
        <end position="250"/>
    </location>
</feature>
<feature type="domain" description="Nitric oxide reductase subunit B cytochrome c-like" evidence="2">
    <location>
        <begin position="37"/>
        <end position="217"/>
    </location>
</feature>
<evidence type="ECO:0000313" key="4">
    <source>
        <dbReference type="Proteomes" id="UP000077255"/>
    </source>
</evidence>
<feature type="transmembrane region" description="Helical" evidence="1">
    <location>
        <begin position="478"/>
        <end position="504"/>
    </location>
</feature>
<dbReference type="GO" id="GO:0020037">
    <property type="term" value="F:heme binding"/>
    <property type="evidence" value="ECO:0007669"/>
    <property type="project" value="InterPro"/>
</dbReference>
<feature type="transmembrane region" description="Helical" evidence="1">
    <location>
        <begin position="586"/>
        <end position="609"/>
    </location>
</feature>
<dbReference type="SUPFAM" id="SSF81442">
    <property type="entry name" value="Cytochrome c oxidase subunit I-like"/>
    <property type="match status" value="1"/>
</dbReference>
<gene>
    <name evidence="3" type="ORF">ATSB10_28010</name>
</gene>
<keyword evidence="1" id="KW-1133">Transmembrane helix</keyword>
<keyword evidence="1" id="KW-0472">Membrane</keyword>
<feature type="transmembrane region" description="Helical" evidence="1">
    <location>
        <begin position="412"/>
        <end position="433"/>
    </location>
</feature>